<keyword evidence="9" id="KW-1185">Reference proteome</keyword>
<dbReference type="InterPro" id="IPR029760">
    <property type="entry name" value="GPX_CS"/>
</dbReference>
<dbReference type="STRING" id="1130080.SAMN04488113_12616"/>
<dbReference type="PROSITE" id="PS00763">
    <property type="entry name" value="GLUTATHIONE_PEROXID_2"/>
    <property type="match status" value="1"/>
</dbReference>
<keyword evidence="3 7" id="KW-0575">Peroxidase</keyword>
<evidence type="ECO:0000256" key="1">
    <source>
        <dbReference type="ARBA" id="ARBA00000217"/>
    </source>
</evidence>
<reference evidence="9" key="1">
    <citation type="submission" date="2016-10" db="EMBL/GenBank/DDBJ databases">
        <authorList>
            <person name="Varghese N."/>
            <person name="Submissions S."/>
        </authorList>
    </citation>
    <scope>NUCLEOTIDE SEQUENCE [LARGE SCALE GENOMIC DNA]</scope>
    <source>
        <strain evidence="9">DSM 25751</strain>
    </source>
</reference>
<comment type="catalytic activity">
    <reaction evidence="1">
        <text>2 glutathione + H2O2 = glutathione disulfide + 2 H2O</text>
        <dbReference type="Rhea" id="RHEA:16833"/>
        <dbReference type="ChEBI" id="CHEBI:15377"/>
        <dbReference type="ChEBI" id="CHEBI:16240"/>
        <dbReference type="ChEBI" id="CHEBI:57925"/>
        <dbReference type="ChEBI" id="CHEBI:58297"/>
        <dbReference type="EC" id="1.11.1.9"/>
    </reaction>
</comment>
<dbReference type="Proteomes" id="UP000198564">
    <property type="component" value="Unassembled WGS sequence"/>
</dbReference>
<dbReference type="FunFam" id="3.40.30.10:FF:000010">
    <property type="entry name" value="Glutathione peroxidase"/>
    <property type="match status" value="1"/>
</dbReference>
<dbReference type="InterPro" id="IPR000889">
    <property type="entry name" value="Glutathione_peroxidase"/>
</dbReference>
<dbReference type="InterPro" id="IPR036249">
    <property type="entry name" value="Thioredoxin-like_sf"/>
</dbReference>
<protein>
    <recommendedName>
        <fullName evidence="5 7">Glutathione peroxidase</fullName>
    </recommendedName>
</protein>
<dbReference type="CDD" id="cd00340">
    <property type="entry name" value="GSH_Peroxidase"/>
    <property type="match status" value="1"/>
</dbReference>
<evidence type="ECO:0000256" key="4">
    <source>
        <dbReference type="ARBA" id="ARBA00023002"/>
    </source>
</evidence>
<feature type="active site" evidence="6">
    <location>
        <position position="36"/>
    </location>
</feature>
<organism evidence="8 9">
    <name type="scientific">Alkalibacterium gilvum</name>
    <dbReference type="NCBI Taxonomy" id="1130080"/>
    <lineage>
        <taxon>Bacteria</taxon>
        <taxon>Bacillati</taxon>
        <taxon>Bacillota</taxon>
        <taxon>Bacilli</taxon>
        <taxon>Lactobacillales</taxon>
        <taxon>Carnobacteriaceae</taxon>
        <taxon>Alkalibacterium</taxon>
    </lineage>
</organism>
<evidence type="ECO:0000256" key="5">
    <source>
        <dbReference type="ARBA" id="ARBA00069346"/>
    </source>
</evidence>
<name>A0A1H6U367_9LACT</name>
<gene>
    <name evidence="8" type="ORF">SAMN04488113_12616</name>
</gene>
<dbReference type="GO" id="GO:0034599">
    <property type="term" value="P:cellular response to oxidative stress"/>
    <property type="evidence" value="ECO:0007669"/>
    <property type="project" value="TreeGrafter"/>
</dbReference>
<dbReference type="SUPFAM" id="SSF52833">
    <property type="entry name" value="Thioredoxin-like"/>
    <property type="match status" value="1"/>
</dbReference>
<keyword evidence="4 7" id="KW-0560">Oxidoreductase</keyword>
<dbReference type="RefSeq" id="WP_091635325.1">
    <property type="nucleotide sequence ID" value="NZ_FNYW01000026.1"/>
</dbReference>
<dbReference type="EMBL" id="FNYW01000026">
    <property type="protein sequence ID" value="SEI85926.1"/>
    <property type="molecule type" value="Genomic_DNA"/>
</dbReference>
<evidence type="ECO:0000313" key="9">
    <source>
        <dbReference type="Proteomes" id="UP000198564"/>
    </source>
</evidence>
<dbReference type="OrthoDB" id="9789406at2"/>
<dbReference type="GO" id="GO:0004602">
    <property type="term" value="F:glutathione peroxidase activity"/>
    <property type="evidence" value="ECO:0007669"/>
    <property type="project" value="UniProtKB-EC"/>
</dbReference>
<dbReference type="PANTHER" id="PTHR11592:SF78">
    <property type="entry name" value="GLUTATHIONE PEROXIDASE"/>
    <property type="match status" value="1"/>
</dbReference>
<dbReference type="AlphaFoldDB" id="A0A1H6U367"/>
<evidence type="ECO:0000313" key="8">
    <source>
        <dbReference type="EMBL" id="SEI85926.1"/>
    </source>
</evidence>
<comment type="similarity">
    <text evidence="2 7">Belongs to the glutathione peroxidase family.</text>
</comment>
<evidence type="ECO:0000256" key="3">
    <source>
        <dbReference type="ARBA" id="ARBA00022559"/>
    </source>
</evidence>
<dbReference type="PIRSF" id="PIRSF000303">
    <property type="entry name" value="Glutathion_perox"/>
    <property type="match status" value="1"/>
</dbReference>
<dbReference type="Pfam" id="PF00255">
    <property type="entry name" value="GSHPx"/>
    <property type="match status" value="1"/>
</dbReference>
<dbReference type="PROSITE" id="PS51355">
    <property type="entry name" value="GLUTATHIONE_PEROXID_3"/>
    <property type="match status" value="1"/>
</dbReference>
<proteinExistence type="inferred from homology"/>
<evidence type="ECO:0000256" key="7">
    <source>
        <dbReference type="RuleBase" id="RU000499"/>
    </source>
</evidence>
<evidence type="ECO:0000256" key="6">
    <source>
        <dbReference type="PIRSR" id="PIRSR000303-1"/>
    </source>
</evidence>
<dbReference type="PROSITE" id="PS00460">
    <property type="entry name" value="GLUTATHIONE_PEROXID_1"/>
    <property type="match status" value="1"/>
</dbReference>
<dbReference type="PANTHER" id="PTHR11592">
    <property type="entry name" value="GLUTATHIONE PEROXIDASE"/>
    <property type="match status" value="1"/>
</dbReference>
<accession>A0A1H6U367</accession>
<evidence type="ECO:0000256" key="2">
    <source>
        <dbReference type="ARBA" id="ARBA00006926"/>
    </source>
</evidence>
<dbReference type="Gene3D" id="3.40.30.10">
    <property type="entry name" value="Glutaredoxin"/>
    <property type="match status" value="1"/>
</dbReference>
<dbReference type="InterPro" id="IPR029759">
    <property type="entry name" value="GPX_AS"/>
</dbReference>
<sequence>MTNAYNFVVETPAGEDFALNQYQGKALLIVNTASQCGFAPQFEGLQKLYEQYQYDDFLVLGFPCGQFKEQEFDDIEKTMEFCQMNYNVSFPMFAKIDVNGENAHPLYKYLKEEKKGLLMNNIKWNFTKFLIDKNGQVVERYAPTTKPEDIETDIKEIL</sequence>
<dbReference type="PRINTS" id="PR01011">
    <property type="entry name" value="GLUTPROXDASE"/>
</dbReference>